<evidence type="ECO:0000259" key="1">
    <source>
        <dbReference type="Pfam" id="PF03101"/>
    </source>
</evidence>
<accession>A0AAP0C478</accession>
<gene>
    <name evidence="3" type="ORF">SSX86_031347</name>
</gene>
<dbReference type="AlphaFoldDB" id="A0AAP0C478"/>
<comment type="caution">
    <text evidence="3">The sequence shown here is derived from an EMBL/GenBank/DDBJ whole genome shotgun (WGS) entry which is preliminary data.</text>
</comment>
<dbReference type="InterPro" id="IPR004330">
    <property type="entry name" value="FAR1_DNA_bnd_dom"/>
</dbReference>
<dbReference type="InterPro" id="IPR018289">
    <property type="entry name" value="MULE_transposase_dom"/>
</dbReference>
<feature type="domain" description="MULE transposase" evidence="2">
    <location>
        <begin position="302"/>
        <end position="394"/>
    </location>
</feature>
<evidence type="ECO:0008006" key="5">
    <source>
        <dbReference type="Google" id="ProtNLM"/>
    </source>
</evidence>
<dbReference type="PANTHER" id="PTHR47718:SF12">
    <property type="entry name" value="PROTEIN FAR1-RELATED SEQUENCE"/>
    <property type="match status" value="1"/>
</dbReference>
<evidence type="ECO:0000313" key="4">
    <source>
        <dbReference type="Proteomes" id="UP001408789"/>
    </source>
</evidence>
<name>A0AAP0C478_9ASTR</name>
<protein>
    <recommendedName>
        <fullName evidence="5">Protein FAR1-RELATED SEQUENCE</fullName>
    </recommendedName>
</protein>
<reference evidence="3 4" key="1">
    <citation type="submission" date="2024-04" db="EMBL/GenBank/DDBJ databases">
        <title>The reference genome of an endangered Asteraceae, Deinandra increscens subsp. villosa, native to the Central Coast of California.</title>
        <authorList>
            <person name="Guilliams M."/>
            <person name="Hasenstab-Lehman K."/>
            <person name="Meyer R."/>
            <person name="Mcevoy S."/>
        </authorList>
    </citation>
    <scope>NUCLEOTIDE SEQUENCE [LARGE SCALE GENOMIC DNA]</scope>
    <source>
        <tissue evidence="3">Leaf</tissue>
    </source>
</reference>
<dbReference type="Pfam" id="PF10551">
    <property type="entry name" value="MULE"/>
    <property type="match status" value="1"/>
</dbReference>
<dbReference type="Pfam" id="PF03101">
    <property type="entry name" value="FAR1"/>
    <property type="match status" value="1"/>
</dbReference>
<organism evidence="3 4">
    <name type="scientific">Deinandra increscens subsp. villosa</name>
    <dbReference type="NCBI Taxonomy" id="3103831"/>
    <lineage>
        <taxon>Eukaryota</taxon>
        <taxon>Viridiplantae</taxon>
        <taxon>Streptophyta</taxon>
        <taxon>Embryophyta</taxon>
        <taxon>Tracheophyta</taxon>
        <taxon>Spermatophyta</taxon>
        <taxon>Magnoliopsida</taxon>
        <taxon>eudicotyledons</taxon>
        <taxon>Gunneridae</taxon>
        <taxon>Pentapetalae</taxon>
        <taxon>asterids</taxon>
        <taxon>campanulids</taxon>
        <taxon>Asterales</taxon>
        <taxon>Asteraceae</taxon>
        <taxon>Asteroideae</taxon>
        <taxon>Heliantheae alliance</taxon>
        <taxon>Madieae</taxon>
        <taxon>Madiinae</taxon>
        <taxon>Deinandra</taxon>
    </lineage>
</organism>
<evidence type="ECO:0000259" key="2">
    <source>
        <dbReference type="Pfam" id="PF10551"/>
    </source>
</evidence>
<sequence length="435" mass="49383">MSSSESRFDITYIDSRSLIEQNQIANSDIVIPVNTEIDTNCMKSTNLIDSGCSGGSSSIVATSFVESAPPNTPFTFSCIEKPGSVYNRDFMSPNGSKFWKHDVHTEFKPVVDTIYTKWDDVVTMYDTYAEKAGFSTRLGTNQQCPGATSYRFIHCNRYGKPSLGNYSMSKPYGNPRKRSRRVKLSNCPTCIRLKILPNTTNYVLYSFVEVHNHLLIGQEFMDFSKKKRDITFSEQHLIHSLSMHNLGPNIYHKVQSTLKGGHHNVRGKATDFKNFSRDIRLFIGDRDAQLTVDTLTAPFGDVLAFDATYKTNKYKMIFVPFTGVDHHKKCITFGDGLLCNETIESYVWLLETFLKAHRKQPSLVLTDQDAAMKEVIDCIFNESKHRLCMWHIMRKLPSKIKGSDVDNKELITRIHKLVGILLSTHIPSRKGGSRS</sequence>
<dbReference type="EMBL" id="JBCNJP010005347">
    <property type="protein sequence ID" value="KAK9049684.1"/>
    <property type="molecule type" value="Genomic_DNA"/>
</dbReference>
<evidence type="ECO:0000313" key="3">
    <source>
        <dbReference type="EMBL" id="KAK9049684.1"/>
    </source>
</evidence>
<dbReference type="Proteomes" id="UP001408789">
    <property type="component" value="Unassembled WGS sequence"/>
</dbReference>
<feature type="domain" description="FAR1" evidence="1">
    <location>
        <begin position="124"/>
        <end position="215"/>
    </location>
</feature>
<proteinExistence type="predicted"/>
<keyword evidence="4" id="KW-1185">Reference proteome</keyword>
<dbReference type="PANTHER" id="PTHR47718">
    <property type="entry name" value="OS01G0519700 PROTEIN"/>
    <property type="match status" value="1"/>
</dbReference>